<dbReference type="PIRSF" id="PIRSF032285">
    <property type="entry name" value="UCP032285"/>
    <property type="match status" value="1"/>
</dbReference>
<evidence type="ECO:0000313" key="2">
    <source>
        <dbReference type="Proteomes" id="UP001303899"/>
    </source>
</evidence>
<sequence>MSAKNDFILAKELLYQPSGFNCSEPVLEAESAEYGACDFKLNDFNIKYRIAKITPTKTGQFVTLWKRNQQGIIEPFEMNDKVDFFIISTRKDNRFGQFIFPKALLYEKGVISDERKEGKRAIRVYPPWDEANSKQAQKTQQWQLKYFLEIPEGGLSNLTLAKQLLGNKLG</sequence>
<reference evidence="1 2" key="1">
    <citation type="submission" date="2023-12" db="EMBL/GenBank/DDBJ databases">
        <title>Novel species of the genus Arcicella isolated from rivers.</title>
        <authorList>
            <person name="Lu H."/>
        </authorList>
    </citation>
    <scope>NUCLEOTIDE SEQUENCE [LARGE SCALE GENOMIC DNA]</scope>
    <source>
        <strain evidence="1 2">DC2W</strain>
    </source>
</reference>
<proteinExistence type="predicted"/>
<comment type="caution">
    <text evidence="1">The sequence shown here is derived from an EMBL/GenBank/DDBJ whole genome shotgun (WGS) entry which is preliminary data.</text>
</comment>
<keyword evidence="2" id="KW-1185">Reference proteome</keyword>
<gene>
    <name evidence="1" type="ORF">VB776_03200</name>
</gene>
<organism evidence="1 2">
    <name type="scientific">Arcicella gelida</name>
    <dbReference type="NCBI Taxonomy" id="2984195"/>
    <lineage>
        <taxon>Bacteria</taxon>
        <taxon>Pseudomonadati</taxon>
        <taxon>Bacteroidota</taxon>
        <taxon>Cytophagia</taxon>
        <taxon>Cytophagales</taxon>
        <taxon>Flectobacillaceae</taxon>
        <taxon>Arcicella</taxon>
    </lineage>
</organism>
<dbReference type="Proteomes" id="UP001303899">
    <property type="component" value="Unassembled WGS sequence"/>
</dbReference>
<dbReference type="Pfam" id="PF08877">
    <property type="entry name" value="MepB-like"/>
    <property type="match status" value="1"/>
</dbReference>
<dbReference type="InterPro" id="IPR011235">
    <property type="entry name" value="MepB-like"/>
</dbReference>
<dbReference type="Gene3D" id="3.40.1350.140">
    <property type="entry name" value="MepB-like"/>
    <property type="match status" value="1"/>
</dbReference>
<protein>
    <submittedName>
        <fullName evidence="1">MepB family protein</fullName>
    </submittedName>
</protein>
<dbReference type="InterPro" id="IPR038231">
    <property type="entry name" value="MepB-like_sf"/>
</dbReference>
<dbReference type="EMBL" id="JAYGIL010000003">
    <property type="protein sequence ID" value="MEA5401908.1"/>
    <property type="molecule type" value="Genomic_DNA"/>
</dbReference>
<accession>A0ABU5S0A9</accession>
<evidence type="ECO:0000313" key="1">
    <source>
        <dbReference type="EMBL" id="MEA5401908.1"/>
    </source>
</evidence>
<dbReference type="RefSeq" id="WP_323325958.1">
    <property type="nucleotide sequence ID" value="NZ_JAYGIL010000003.1"/>
</dbReference>
<name>A0ABU5S0A9_9BACT</name>